<evidence type="ECO:0000313" key="2">
    <source>
        <dbReference type="Proteomes" id="UP001203297"/>
    </source>
</evidence>
<comment type="caution">
    <text evidence="1">The sequence shown here is derived from an EMBL/GenBank/DDBJ whole genome shotgun (WGS) entry which is preliminary data.</text>
</comment>
<dbReference type="EMBL" id="WTXG01000036">
    <property type="protein sequence ID" value="KAI0297530.1"/>
    <property type="molecule type" value="Genomic_DNA"/>
</dbReference>
<accession>A0AAD4M0J9</accession>
<protein>
    <submittedName>
        <fullName evidence="1">Uncharacterized protein</fullName>
    </submittedName>
</protein>
<keyword evidence="2" id="KW-1185">Reference proteome</keyword>
<dbReference type="Proteomes" id="UP001203297">
    <property type="component" value="Unassembled WGS sequence"/>
</dbReference>
<name>A0AAD4M0J9_9AGAM</name>
<organism evidence="1 2">
    <name type="scientific">Multifurca ochricompacta</name>
    <dbReference type="NCBI Taxonomy" id="376703"/>
    <lineage>
        <taxon>Eukaryota</taxon>
        <taxon>Fungi</taxon>
        <taxon>Dikarya</taxon>
        <taxon>Basidiomycota</taxon>
        <taxon>Agaricomycotina</taxon>
        <taxon>Agaricomycetes</taxon>
        <taxon>Russulales</taxon>
        <taxon>Russulaceae</taxon>
        <taxon>Multifurca</taxon>
    </lineage>
</organism>
<evidence type="ECO:0000313" key="1">
    <source>
        <dbReference type="EMBL" id="KAI0297530.1"/>
    </source>
</evidence>
<sequence>MPHTIDLGLLTLATSEIAYAESSSPGTSGPSTTLPHFDWIVIPHPSSPSPINSVPVLVSAGVHNETTGWNSPLGADFFLRSTFFGSPLRRGSNSGRLPAATRQVGTMRGDIPQLTVRCASVPDPRYSFSSLRERLVAFASESETEIEVAADRRRMRTSAEAFGPLTLMHNMARVGCAGMLVRLGTLGRHGAAV</sequence>
<gene>
    <name evidence="1" type="ORF">B0F90DRAFT_1739171</name>
</gene>
<proteinExistence type="predicted"/>
<reference evidence="1" key="1">
    <citation type="journal article" date="2022" name="New Phytol.">
        <title>Evolutionary transition to the ectomycorrhizal habit in the genomes of a hyperdiverse lineage of mushroom-forming fungi.</title>
        <authorList>
            <person name="Looney B."/>
            <person name="Miyauchi S."/>
            <person name="Morin E."/>
            <person name="Drula E."/>
            <person name="Courty P.E."/>
            <person name="Kohler A."/>
            <person name="Kuo A."/>
            <person name="LaButti K."/>
            <person name="Pangilinan J."/>
            <person name="Lipzen A."/>
            <person name="Riley R."/>
            <person name="Andreopoulos W."/>
            <person name="He G."/>
            <person name="Johnson J."/>
            <person name="Nolan M."/>
            <person name="Tritt A."/>
            <person name="Barry K.W."/>
            <person name="Grigoriev I.V."/>
            <person name="Nagy L.G."/>
            <person name="Hibbett D."/>
            <person name="Henrissat B."/>
            <person name="Matheny P.B."/>
            <person name="Labbe J."/>
            <person name="Martin F.M."/>
        </authorList>
    </citation>
    <scope>NUCLEOTIDE SEQUENCE</scope>
    <source>
        <strain evidence="1">BPL690</strain>
    </source>
</reference>
<dbReference type="AlphaFoldDB" id="A0AAD4M0J9"/>